<evidence type="ECO:0000313" key="13">
    <source>
        <dbReference type="EMBL" id="CAI0650889.1"/>
    </source>
</evidence>
<dbReference type="Gene3D" id="3.40.640.10">
    <property type="entry name" value="Type I PLP-dependent aspartate aminotransferase-like (Major domain)"/>
    <property type="match status" value="1"/>
</dbReference>
<comment type="pathway">
    <text evidence="8">Amino-acid biosynthesis; L-methionine biosynthesis via de novo pathway; L-cystathionine from O-succinyl-L-homoserine: step 1/1.</text>
</comment>
<evidence type="ECO:0000256" key="7">
    <source>
        <dbReference type="ARBA" id="ARBA00058439"/>
    </source>
</evidence>
<comment type="similarity">
    <text evidence="9">Belongs to the trans-sulfuration enzymes family. MET7 subfamily.</text>
</comment>
<dbReference type="InterPro" id="IPR015422">
    <property type="entry name" value="PyrdxlP-dep_Trfase_small"/>
</dbReference>
<comment type="caution">
    <text evidence="13">The sequence shown here is derived from an EMBL/GenBank/DDBJ whole genome shotgun (WGS) entry which is preliminary data.</text>
</comment>
<dbReference type="PANTHER" id="PTHR42699:SF1">
    <property type="entry name" value="CYSTATHIONINE GAMMA-SYNTHASE-RELATED"/>
    <property type="match status" value="1"/>
</dbReference>
<accession>A0A9W4S081</accession>
<dbReference type="Gene3D" id="3.90.1150.10">
    <property type="entry name" value="Aspartate Aminotransferase, domain 1"/>
    <property type="match status" value="1"/>
</dbReference>
<reference evidence="13" key="1">
    <citation type="submission" date="2022-08" db="EMBL/GenBank/DDBJ databases">
        <authorList>
            <person name="Giroux E."/>
            <person name="Giroux E."/>
        </authorList>
    </citation>
    <scope>NUCLEOTIDE SEQUENCE</scope>
    <source>
        <strain evidence="13">H1091258</strain>
    </source>
</reference>
<evidence type="ECO:0000256" key="1">
    <source>
        <dbReference type="ARBA" id="ARBA00001933"/>
    </source>
</evidence>
<dbReference type="AlphaFoldDB" id="A0A9W4S081"/>
<evidence type="ECO:0000256" key="8">
    <source>
        <dbReference type="ARBA" id="ARBA00060510"/>
    </source>
</evidence>
<feature type="region of interest" description="Disordered" evidence="12">
    <location>
        <begin position="178"/>
        <end position="200"/>
    </location>
</feature>
<gene>
    <name evidence="13" type="ORF">CGXH109_LOCUS100665</name>
</gene>
<keyword evidence="4" id="KW-0663">Pyridoxal phosphate</keyword>
<dbReference type="GO" id="GO:0003962">
    <property type="term" value="F:cystathionine gamma-synthase activity"/>
    <property type="evidence" value="ECO:0007669"/>
    <property type="project" value="UniProtKB-EC"/>
</dbReference>
<dbReference type="InterPro" id="IPR000277">
    <property type="entry name" value="Cys/Met-Metab_PyrdxlP-dep_enz"/>
</dbReference>
<dbReference type="InterPro" id="IPR051750">
    <property type="entry name" value="Trans-sulfuration_enzymes"/>
</dbReference>
<keyword evidence="14" id="KW-1185">Reference proteome</keyword>
<protein>
    <recommendedName>
        <fullName evidence="10">cystathionine gamma-synthase</fullName>
        <ecNumber evidence="10">2.5.1.48</ecNumber>
    </recommendedName>
    <alternativeName>
        <fullName evidence="11">O-succinylhomoserine (thiol)-lyase</fullName>
    </alternativeName>
</protein>
<dbReference type="FunFam" id="3.90.1150.10:FF:000063">
    <property type="entry name" value="Probable cystathionine gamma-synthase"/>
    <property type="match status" value="1"/>
</dbReference>
<evidence type="ECO:0000256" key="11">
    <source>
        <dbReference type="ARBA" id="ARBA00083849"/>
    </source>
</evidence>
<dbReference type="FunFam" id="3.40.640.10:FF:000111">
    <property type="entry name" value="Cystathionine gamma-synthase"/>
    <property type="match status" value="1"/>
</dbReference>
<dbReference type="GO" id="GO:0009086">
    <property type="term" value="P:methionine biosynthetic process"/>
    <property type="evidence" value="ECO:0007669"/>
    <property type="project" value="UniProtKB-KW"/>
</dbReference>
<proteinExistence type="inferred from homology"/>
<dbReference type="GO" id="GO:0030170">
    <property type="term" value="F:pyridoxal phosphate binding"/>
    <property type="evidence" value="ECO:0007669"/>
    <property type="project" value="InterPro"/>
</dbReference>
<keyword evidence="5" id="KW-0486">Methionine biosynthesis</keyword>
<evidence type="ECO:0000256" key="9">
    <source>
        <dbReference type="ARBA" id="ARBA00061376"/>
    </source>
</evidence>
<dbReference type="InterPro" id="IPR015421">
    <property type="entry name" value="PyrdxlP-dep_Trfase_major"/>
</dbReference>
<evidence type="ECO:0000256" key="4">
    <source>
        <dbReference type="ARBA" id="ARBA00022898"/>
    </source>
</evidence>
<evidence type="ECO:0000256" key="5">
    <source>
        <dbReference type="ARBA" id="ARBA00023167"/>
    </source>
</evidence>
<dbReference type="Pfam" id="PF01053">
    <property type="entry name" value="Cys_Met_Meta_PP"/>
    <property type="match status" value="1"/>
</dbReference>
<comment type="function">
    <text evidence="7">Catalyzes the formation of L-cystathionine from O-succinyl-L-homoserine (OSHS) and L-cysteine, via a gamma-replacement reaction. In the absence of thiol, catalyzes gamma-elimination to form 2-oxobutanoate, succinate and ammonia.</text>
</comment>
<dbReference type="SUPFAM" id="SSF53383">
    <property type="entry name" value="PLP-dependent transferases"/>
    <property type="match status" value="1"/>
</dbReference>
<keyword evidence="3" id="KW-0808">Transferase</keyword>
<dbReference type="EC" id="2.5.1.48" evidence="10"/>
<dbReference type="GO" id="GO:0019346">
    <property type="term" value="P:transsulfuration"/>
    <property type="evidence" value="ECO:0007669"/>
    <property type="project" value="InterPro"/>
</dbReference>
<sequence length="618" mass="68887">MGQLPLGESIPPHTDHAVSVSLPTWESNVGWTTGERWAVDNMLTGYPRFFIHRSIESFAQTVASNFSHTPGQRAMLFPNEYAAQLCVGFLHAHAPAPALVGIETVALVVDDSNPDAVYWKPLSPSISVVIFHPDAFKYAKQFWQHSGLGVSSRRAEFCHCLLQQALLVPEYRVQSTKQMNSHGPPLYHPPESKKEILSSSESGISQPLRGIMWQEPIPRAKKGFGQEVEILLSDSKKAKEVLQQRIASMLRPHLNAHAESGTTIEVGPRSSSTHDLTDDVYIFPTGMSAIFHTHQFLLGTHGNMKSISFGFPYVDTLKILEKFGPGCVFYGNATEVELDDIQHRLERGERYLALFCEFPGNPLLTCPNLKRIRSLADKYDFAIVVDETIGTFANVNVLQYADVVVTSLTKFFSGSCNVTGGSAVFSPTGRYYPSLKAIAEREYKDTYWPEDVILMERNSRDFTTRIRQMNINAEAVAKLLLASPLIKRVYYPKYNGDKSNYEACRMPGGGYGALMSVMFHRKQDAVTFYDNMDGAKGPSLGTNFTLTSPYVILAHMKELEWASSLGVDPYLVRFSVGMEDTDQLLEIFRRALHSATGPRKSCNIVNFMSHSGAELEVT</sequence>
<name>A0A9W4S081_9PEZI</name>
<evidence type="ECO:0000313" key="14">
    <source>
        <dbReference type="Proteomes" id="UP001152533"/>
    </source>
</evidence>
<dbReference type="InterPro" id="IPR015424">
    <property type="entry name" value="PyrdxlP-dep_Trfase"/>
</dbReference>
<evidence type="ECO:0000256" key="6">
    <source>
        <dbReference type="ARBA" id="ARBA00051441"/>
    </source>
</evidence>
<dbReference type="Proteomes" id="UP001152533">
    <property type="component" value="Unassembled WGS sequence"/>
</dbReference>
<organism evidence="13 14">
    <name type="scientific">Colletotrichum noveboracense</name>
    <dbReference type="NCBI Taxonomy" id="2664923"/>
    <lineage>
        <taxon>Eukaryota</taxon>
        <taxon>Fungi</taxon>
        <taxon>Dikarya</taxon>
        <taxon>Ascomycota</taxon>
        <taxon>Pezizomycotina</taxon>
        <taxon>Sordariomycetes</taxon>
        <taxon>Hypocreomycetidae</taxon>
        <taxon>Glomerellales</taxon>
        <taxon>Glomerellaceae</taxon>
        <taxon>Colletotrichum</taxon>
        <taxon>Colletotrichum gloeosporioides species complex</taxon>
    </lineage>
</organism>
<comment type="cofactor">
    <cofactor evidence="1">
        <name>pyridoxal 5'-phosphate</name>
        <dbReference type="ChEBI" id="CHEBI:597326"/>
    </cofactor>
</comment>
<comment type="catalytic activity">
    <reaction evidence="6">
        <text>O-succinyl-L-homoserine + L-cysteine = L,L-cystathionine + succinate + H(+)</text>
        <dbReference type="Rhea" id="RHEA:20397"/>
        <dbReference type="ChEBI" id="CHEBI:15378"/>
        <dbReference type="ChEBI" id="CHEBI:30031"/>
        <dbReference type="ChEBI" id="CHEBI:35235"/>
        <dbReference type="ChEBI" id="CHEBI:57661"/>
        <dbReference type="ChEBI" id="CHEBI:58161"/>
        <dbReference type="EC" id="2.5.1.48"/>
    </reaction>
</comment>
<evidence type="ECO:0000256" key="12">
    <source>
        <dbReference type="SAM" id="MobiDB-lite"/>
    </source>
</evidence>
<evidence type="ECO:0000256" key="3">
    <source>
        <dbReference type="ARBA" id="ARBA00022679"/>
    </source>
</evidence>
<dbReference type="PANTHER" id="PTHR42699">
    <property type="match status" value="1"/>
</dbReference>
<keyword evidence="2" id="KW-0028">Amino-acid biosynthesis</keyword>
<dbReference type="EMBL" id="CAMGZC010000958">
    <property type="protein sequence ID" value="CAI0650889.1"/>
    <property type="molecule type" value="Genomic_DNA"/>
</dbReference>
<evidence type="ECO:0000256" key="2">
    <source>
        <dbReference type="ARBA" id="ARBA00022605"/>
    </source>
</evidence>
<evidence type="ECO:0000256" key="10">
    <source>
        <dbReference type="ARBA" id="ARBA00066530"/>
    </source>
</evidence>